<feature type="domain" description="DUF305" evidence="3">
    <location>
        <begin position="65"/>
        <end position="208"/>
    </location>
</feature>
<gene>
    <name evidence="4" type="ORF">J2Y69_000276</name>
</gene>
<comment type="caution">
    <text evidence="4">The sequence shown here is derived from an EMBL/GenBank/DDBJ whole genome shotgun (WGS) entry which is preliminary data.</text>
</comment>
<keyword evidence="2" id="KW-0732">Signal</keyword>
<protein>
    <submittedName>
        <fullName evidence="4">Uncharacterized protein (DUF305 family)</fullName>
    </submittedName>
</protein>
<keyword evidence="5" id="KW-1185">Reference proteome</keyword>
<dbReference type="EMBL" id="JAVDUM010000001">
    <property type="protein sequence ID" value="MDR6865694.1"/>
    <property type="molecule type" value="Genomic_DNA"/>
</dbReference>
<dbReference type="Proteomes" id="UP001259347">
    <property type="component" value="Unassembled WGS sequence"/>
</dbReference>
<feature type="region of interest" description="Disordered" evidence="1">
    <location>
        <begin position="29"/>
        <end position="62"/>
    </location>
</feature>
<evidence type="ECO:0000256" key="2">
    <source>
        <dbReference type="SAM" id="SignalP"/>
    </source>
</evidence>
<dbReference type="InterPro" id="IPR012347">
    <property type="entry name" value="Ferritin-like"/>
</dbReference>
<accession>A0ABU1S7X7</accession>
<dbReference type="PROSITE" id="PS51257">
    <property type="entry name" value="PROKAR_LIPOPROTEIN"/>
    <property type="match status" value="1"/>
</dbReference>
<evidence type="ECO:0000256" key="1">
    <source>
        <dbReference type="SAM" id="MobiDB-lite"/>
    </source>
</evidence>
<dbReference type="PANTHER" id="PTHR36933:SF1">
    <property type="entry name" value="SLL0788 PROTEIN"/>
    <property type="match status" value="1"/>
</dbReference>
<reference evidence="4 5" key="1">
    <citation type="submission" date="2023-07" db="EMBL/GenBank/DDBJ databases">
        <title>Sorghum-associated microbial communities from plants grown in Nebraska, USA.</title>
        <authorList>
            <person name="Schachtman D."/>
        </authorList>
    </citation>
    <scope>NUCLEOTIDE SEQUENCE [LARGE SCALE GENOMIC DNA]</scope>
    <source>
        <strain evidence="4 5">2980</strain>
    </source>
</reference>
<feature type="chain" id="PRO_5046432158" evidence="2">
    <location>
        <begin position="21"/>
        <end position="210"/>
    </location>
</feature>
<dbReference type="RefSeq" id="WP_310016751.1">
    <property type="nucleotide sequence ID" value="NZ_JAVDUM010000001.1"/>
</dbReference>
<dbReference type="Pfam" id="PF03713">
    <property type="entry name" value="DUF305"/>
    <property type="match status" value="1"/>
</dbReference>
<evidence type="ECO:0000313" key="4">
    <source>
        <dbReference type="EMBL" id="MDR6865694.1"/>
    </source>
</evidence>
<sequence>MTTFTRALGAGALVLTLALAGCTATGGQDPAPGHGAHGASTAPSPGSSGAPTPANPSAGAPAPADTMFVTMMIPHHRQAIEMADVLLGKDGVDPRVITLAQAVKAAQQPEIDRMREWLADWGVEEPSDSGGMDHGSGMMTEADMTALASAQGAEAGRLFLEQMIRHHEGAVGMAQEALEGARIPEVRALAAQVIEDQTAEIAEMQGLLTE</sequence>
<name>A0ABU1S7X7_9MICO</name>
<proteinExistence type="predicted"/>
<dbReference type="PANTHER" id="PTHR36933">
    <property type="entry name" value="SLL0788 PROTEIN"/>
    <property type="match status" value="1"/>
</dbReference>
<feature type="signal peptide" evidence="2">
    <location>
        <begin position="1"/>
        <end position="20"/>
    </location>
</feature>
<dbReference type="InterPro" id="IPR005183">
    <property type="entry name" value="DUF305_CopM-like"/>
</dbReference>
<evidence type="ECO:0000313" key="5">
    <source>
        <dbReference type="Proteomes" id="UP001259347"/>
    </source>
</evidence>
<dbReference type="Gene3D" id="1.20.1260.10">
    <property type="match status" value="1"/>
</dbReference>
<evidence type="ECO:0000259" key="3">
    <source>
        <dbReference type="Pfam" id="PF03713"/>
    </source>
</evidence>
<feature type="compositionally biased region" description="Low complexity" evidence="1">
    <location>
        <begin position="37"/>
        <end position="62"/>
    </location>
</feature>
<organism evidence="4 5">
    <name type="scientific">Microbacterium resistens</name>
    <dbReference type="NCBI Taxonomy" id="156977"/>
    <lineage>
        <taxon>Bacteria</taxon>
        <taxon>Bacillati</taxon>
        <taxon>Actinomycetota</taxon>
        <taxon>Actinomycetes</taxon>
        <taxon>Micrococcales</taxon>
        <taxon>Microbacteriaceae</taxon>
        <taxon>Microbacterium</taxon>
    </lineage>
</organism>